<evidence type="ECO:0000313" key="1">
    <source>
        <dbReference type="EMBL" id="SCE73103.1"/>
    </source>
</evidence>
<dbReference type="Proteomes" id="UP000198253">
    <property type="component" value="Chromosome I"/>
</dbReference>
<name>A0A1C4UN01_MICEC</name>
<proteinExistence type="predicted"/>
<protein>
    <submittedName>
        <fullName evidence="1">Uncharacterized protein</fullName>
    </submittedName>
</protein>
<reference evidence="2" key="1">
    <citation type="submission" date="2016-06" db="EMBL/GenBank/DDBJ databases">
        <authorList>
            <person name="Varghese N."/>
            <person name="Submissions Spin"/>
        </authorList>
    </citation>
    <scope>NUCLEOTIDE SEQUENCE [LARGE SCALE GENOMIC DNA]</scope>
    <source>
        <strain evidence="2">DSM 43816</strain>
    </source>
</reference>
<accession>A0A1C4UN01</accession>
<dbReference type="InParanoid" id="A0A1C4UN01"/>
<sequence length="192" mass="20263">MQESVRSADRHHVDSSLSVAVATRVTSVIPVFFGRLAGVAYSDTFDINQGIESKWRELGGAPPSGDLEQQVVANLPRFRDRALGSGVAGAAVVAAAIDVVTALLAPLEEGRDRLPQVSAGALRVALGMDGISPPPTGATSWLAFELRGQAELVDLVGPRGEGVSQDLLFEVRNESGAQSMTYRNAMKALLRP</sequence>
<gene>
    <name evidence="1" type="ORF">GA0070618_0494</name>
</gene>
<evidence type="ECO:0000313" key="2">
    <source>
        <dbReference type="Proteomes" id="UP000198253"/>
    </source>
</evidence>
<dbReference type="AlphaFoldDB" id="A0A1C4UN01"/>
<keyword evidence="2" id="KW-1185">Reference proteome</keyword>
<organism evidence="1 2">
    <name type="scientific">Micromonospora echinospora</name>
    <name type="common">Micromonospora purpurea</name>
    <dbReference type="NCBI Taxonomy" id="1877"/>
    <lineage>
        <taxon>Bacteria</taxon>
        <taxon>Bacillati</taxon>
        <taxon>Actinomycetota</taxon>
        <taxon>Actinomycetes</taxon>
        <taxon>Micromonosporales</taxon>
        <taxon>Micromonosporaceae</taxon>
        <taxon>Micromonospora</taxon>
    </lineage>
</organism>
<dbReference type="EMBL" id="LT607413">
    <property type="protein sequence ID" value="SCE73103.1"/>
    <property type="molecule type" value="Genomic_DNA"/>
</dbReference>